<accession>D8Q4M2</accession>
<evidence type="ECO:0000313" key="1">
    <source>
        <dbReference type="EMBL" id="EFI97258.1"/>
    </source>
</evidence>
<dbReference type="OMA" id="PWDLTGR"/>
<dbReference type="SUPFAM" id="SSF51197">
    <property type="entry name" value="Clavaminate synthase-like"/>
    <property type="match status" value="1"/>
</dbReference>
<evidence type="ECO:0000313" key="2">
    <source>
        <dbReference type="Proteomes" id="UP000007431"/>
    </source>
</evidence>
<proteinExistence type="predicted"/>
<protein>
    <recommendedName>
        <fullName evidence="3">DUF1479-domain-containing protein</fullName>
    </recommendedName>
</protein>
<dbReference type="Proteomes" id="UP000007431">
    <property type="component" value="Unassembled WGS sequence"/>
</dbReference>
<dbReference type="Gene3D" id="2.60.120.330">
    <property type="entry name" value="B-lactam Antibiotic, Isopenicillin N Synthase, Chain"/>
    <property type="match status" value="1"/>
</dbReference>
<dbReference type="PANTHER" id="PTHR30613">
    <property type="entry name" value="UNCHARACTERIZED PROTEIN YBIU-RELATED"/>
    <property type="match status" value="1"/>
</dbReference>
<keyword evidence="2" id="KW-1185">Reference proteome</keyword>
<name>D8Q4M2_SCHCM</name>
<dbReference type="PANTHER" id="PTHR30613:SF1">
    <property type="entry name" value="DUF1479 DOMAIN PROTEIN (AFU_ORTHOLOGUE AFUA_5G09280)"/>
    <property type="match status" value="1"/>
</dbReference>
<dbReference type="InParanoid" id="D8Q4M2"/>
<gene>
    <name evidence="1" type="ORF">SCHCODRAFT_85189</name>
</gene>
<dbReference type="InterPro" id="IPR010856">
    <property type="entry name" value="Gig2-like"/>
</dbReference>
<dbReference type="Pfam" id="PF07350">
    <property type="entry name" value="Gig2-like"/>
    <property type="match status" value="1"/>
</dbReference>
<organism evidence="2">
    <name type="scientific">Schizophyllum commune (strain H4-8 / FGSC 9210)</name>
    <name type="common">Split gill fungus</name>
    <dbReference type="NCBI Taxonomy" id="578458"/>
    <lineage>
        <taxon>Eukaryota</taxon>
        <taxon>Fungi</taxon>
        <taxon>Dikarya</taxon>
        <taxon>Basidiomycota</taxon>
        <taxon>Agaricomycotina</taxon>
        <taxon>Agaricomycetes</taxon>
        <taxon>Agaricomycetidae</taxon>
        <taxon>Agaricales</taxon>
        <taxon>Schizophyllaceae</taxon>
        <taxon>Schizophyllum</taxon>
    </lineage>
</organism>
<dbReference type="AlphaFoldDB" id="D8Q4M2"/>
<dbReference type="VEuPathDB" id="FungiDB:SCHCODRAFT_02626469"/>
<evidence type="ECO:0008006" key="3">
    <source>
        <dbReference type="Google" id="ProtNLM"/>
    </source>
</evidence>
<sequence length="379" mass="42865">MKKGSSYIPEVEFSELEKLSKEDIDKIKRIGSVVIHNIVPDEDARKWKTDLDEFVKTNPDVGGFPEDNKQFFELFWTKSQVRARAHPQMLAVTTWLNNIFHIDATEGVDLNTPLSYADRFRIRHPGGSWTRFPPHVDGGAIERWQDEKFRACFAEVLSGEWRKHDPYDLKDRLYAKASLYGRPNQCSVLRTFQGWLAMTEIAPHNGTLRVFPDILLSNCYIILRPFFKPLVDPTSPEALDAKNWAFDISSANFPGIYARDGGYGGPRPTPYYHPHLALDKMMISIPAVKPGDAVFWHTDVIHSVEEDHVGTEDSAVMYIGAVPTTPGNLKYLERQKESFVNGVAPPDYLKTYESNFIGIGKEEDVTGTEGRRAMGLSAA</sequence>
<dbReference type="HOGENOM" id="CLU_011148_0_0_1"/>
<reference evidence="1 2" key="1">
    <citation type="journal article" date="2010" name="Nat. Biotechnol.">
        <title>Genome sequence of the model mushroom Schizophyllum commune.</title>
        <authorList>
            <person name="Ohm R.A."/>
            <person name="de Jong J.F."/>
            <person name="Lugones L.G."/>
            <person name="Aerts A."/>
            <person name="Kothe E."/>
            <person name="Stajich J.E."/>
            <person name="de Vries R.P."/>
            <person name="Record E."/>
            <person name="Levasseur A."/>
            <person name="Baker S.E."/>
            <person name="Bartholomew K.A."/>
            <person name="Coutinho P.M."/>
            <person name="Erdmann S."/>
            <person name="Fowler T.J."/>
            <person name="Gathman A.C."/>
            <person name="Lombard V."/>
            <person name="Henrissat B."/>
            <person name="Knabe N."/>
            <person name="Kuees U."/>
            <person name="Lilly W.W."/>
            <person name="Lindquist E."/>
            <person name="Lucas S."/>
            <person name="Magnuson J.K."/>
            <person name="Piumi F."/>
            <person name="Raudaskoski M."/>
            <person name="Salamov A."/>
            <person name="Schmutz J."/>
            <person name="Schwarze F.W.M.R."/>
            <person name="vanKuyk P.A."/>
            <person name="Horton J.S."/>
            <person name="Grigoriev I.V."/>
            <person name="Woesten H.A.B."/>
        </authorList>
    </citation>
    <scope>NUCLEOTIDE SEQUENCE [LARGE SCALE GENOMIC DNA]</scope>
    <source>
        <strain evidence="2">H4-8 / FGSC 9210</strain>
    </source>
</reference>
<dbReference type="EMBL" id="GL377306">
    <property type="protein sequence ID" value="EFI97258.1"/>
    <property type="molecule type" value="Genomic_DNA"/>
</dbReference>
<dbReference type="eggNOG" id="ENOG502QUAF">
    <property type="taxonomic scope" value="Eukaryota"/>
</dbReference>
<dbReference type="InterPro" id="IPR027443">
    <property type="entry name" value="IPNS-like_sf"/>
</dbReference>